<dbReference type="PRINTS" id="PR00340">
    <property type="entry name" value="PIIGLNB"/>
</dbReference>
<comment type="caution">
    <text evidence="3">The sequence shown here is derived from an EMBL/GenBank/DDBJ whole genome shotgun (WGS) entry which is preliminary data.</text>
</comment>
<dbReference type="InterPro" id="IPR011322">
    <property type="entry name" value="N-reg_PII-like_a/b"/>
</dbReference>
<keyword evidence="2" id="KW-1133">Transmembrane helix</keyword>
<dbReference type="PROSITE" id="PS51343">
    <property type="entry name" value="PII_GLNB_DOM"/>
    <property type="match status" value="1"/>
</dbReference>
<dbReference type="InterPro" id="IPR002187">
    <property type="entry name" value="N-reg_PII"/>
</dbReference>
<gene>
    <name evidence="3" type="ORF">H9726_02390</name>
</gene>
<proteinExistence type="inferred from homology"/>
<evidence type="ECO:0008006" key="5">
    <source>
        <dbReference type="Google" id="ProtNLM"/>
    </source>
</evidence>
<dbReference type="EMBL" id="DXCF01000013">
    <property type="protein sequence ID" value="HIZ09316.1"/>
    <property type="molecule type" value="Genomic_DNA"/>
</dbReference>
<dbReference type="SMART" id="SM00938">
    <property type="entry name" value="P-II"/>
    <property type="match status" value="1"/>
</dbReference>
<dbReference type="AlphaFoldDB" id="A0A9D2D658"/>
<dbReference type="Gene3D" id="3.30.70.120">
    <property type="match status" value="1"/>
</dbReference>
<evidence type="ECO:0000313" key="3">
    <source>
        <dbReference type="EMBL" id="HIZ09316.1"/>
    </source>
</evidence>
<dbReference type="Proteomes" id="UP000824025">
    <property type="component" value="Unassembled WGS sequence"/>
</dbReference>
<comment type="similarity">
    <text evidence="1">Belongs to the P(II) protein family.</text>
</comment>
<keyword evidence="2" id="KW-0812">Transmembrane</keyword>
<dbReference type="GO" id="GO:0006808">
    <property type="term" value="P:regulation of nitrogen utilization"/>
    <property type="evidence" value="ECO:0007669"/>
    <property type="project" value="InterPro"/>
</dbReference>
<dbReference type="GO" id="GO:0008519">
    <property type="term" value="F:ammonium channel activity"/>
    <property type="evidence" value="ECO:0007669"/>
    <property type="project" value="InterPro"/>
</dbReference>
<name>A0A9D2D658_9FIRM</name>
<dbReference type="GO" id="GO:0005829">
    <property type="term" value="C:cytosol"/>
    <property type="evidence" value="ECO:0007669"/>
    <property type="project" value="TreeGrafter"/>
</dbReference>
<dbReference type="PANTHER" id="PTHR30115">
    <property type="entry name" value="NITROGEN REGULATORY PROTEIN P-II"/>
    <property type="match status" value="1"/>
</dbReference>
<sequence length="165" mass="17838">MDGIFGSAGVWYLIGAILVWFMQAGFAMVETGFTRAKNAGNIIMKNLMDFCLGTVVFIFEELKQALNAIGVTGLTVTQVLGCGVQKGASEYYRGVKVDMDVLPKVKVEVVVSKVPVSEVISAARKALYTGHIGDGKIFVYDVENAVRVRTGETGYDALQDSDEKV</sequence>
<dbReference type="Pfam" id="PF00543">
    <property type="entry name" value="P-II"/>
    <property type="match status" value="1"/>
</dbReference>
<accession>A0A9D2D658</accession>
<dbReference type="GO" id="GO:0030234">
    <property type="term" value="F:enzyme regulator activity"/>
    <property type="evidence" value="ECO:0007669"/>
    <property type="project" value="InterPro"/>
</dbReference>
<evidence type="ECO:0000256" key="2">
    <source>
        <dbReference type="SAM" id="Phobius"/>
    </source>
</evidence>
<dbReference type="GO" id="GO:0016020">
    <property type="term" value="C:membrane"/>
    <property type="evidence" value="ECO:0007669"/>
    <property type="project" value="InterPro"/>
</dbReference>
<protein>
    <recommendedName>
        <fullName evidence="5">Nitrogen regulatory protein P-II</fullName>
    </recommendedName>
</protein>
<dbReference type="PROSITE" id="PS00638">
    <property type="entry name" value="PII_GLNB_CTER"/>
    <property type="match status" value="1"/>
</dbReference>
<dbReference type="PANTHER" id="PTHR30115:SF11">
    <property type="entry name" value="NITROGEN REGULATORY PROTEIN P-II HOMOLOG"/>
    <property type="match status" value="1"/>
</dbReference>
<keyword evidence="2" id="KW-0472">Membrane</keyword>
<evidence type="ECO:0000313" key="4">
    <source>
        <dbReference type="Proteomes" id="UP000824025"/>
    </source>
</evidence>
<feature type="transmembrane region" description="Helical" evidence="2">
    <location>
        <begin position="12"/>
        <end position="29"/>
    </location>
</feature>
<evidence type="ECO:0000256" key="1">
    <source>
        <dbReference type="RuleBase" id="RU003936"/>
    </source>
</evidence>
<reference evidence="3" key="2">
    <citation type="submission" date="2021-04" db="EMBL/GenBank/DDBJ databases">
        <authorList>
            <person name="Gilroy R."/>
        </authorList>
    </citation>
    <scope>NUCLEOTIDE SEQUENCE</scope>
    <source>
        <strain evidence="3">CHK192-19661</strain>
    </source>
</reference>
<dbReference type="InterPro" id="IPR017918">
    <property type="entry name" value="N-reg_PII_CS"/>
</dbReference>
<dbReference type="SUPFAM" id="SSF54913">
    <property type="entry name" value="GlnB-like"/>
    <property type="match status" value="1"/>
</dbReference>
<organism evidence="3 4">
    <name type="scientific">Candidatus Borkfalkia avicola</name>
    <dbReference type="NCBI Taxonomy" id="2838503"/>
    <lineage>
        <taxon>Bacteria</taxon>
        <taxon>Bacillati</taxon>
        <taxon>Bacillota</taxon>
        <taxon>Clostridia</taxon>
        <taxon>Christensenellales</taxon>
        <taxon>Christensenellaceae</taxon>
        <taxon>Candidatus Borkfalkia</taxon>
    </lineage>
</organism>
<reference evidence="3" key="1">
    <citation type="journal article" date="2021" name="PeerJ">
        <title>Extensive microbial diversity within the chicken gut microbiome revealed by metagenomics and culture.</title>
        <authorList>
            <person name="Gilroy R."/>
            <person name="Ravi A."/>
            <person name="Getino M."/>
            <person name="Pursley I."/>
            <person name="Horton D.L."/>
            <person name="Alikhan N.F."/>
            <person name="Baker D."/>
            <person name="Gharbi K."/>
            <person name="Hall N."/>
            <person name="Watson M."/>
            <person name="Adriaenssens E.M."/>
            <person name="Foster-Nyarko E."/>
            <person name="Jarju S."/>
            <person name="Secka A."/>
            <person name="Antonio M."/>
            <person name="Oren A."/>
            <person name="Chaudhuri R.R."/>
            <person name="La Ragione R."/>
            <person name="Hildebrand F."/>
            <person name="Pallen M.J."/>
        </authorList>
    </citation>
    <scope>NUCLEOTIDE SEQUENCE</scope>
    <source>
        <strain evidence="3">CHK192-19661</strain>
    </source>
</reference>
<dbReference type="GO" id="GO:0005524">
    <property type="term" value="F:ATP binding"/>
    <property type="evidence" value="ECO:0007669"/>
    <property type="project" value="TreeGrafter"/>
</dbReference>
<dbReference type="InterPro" id="IPR015867">
    <property type="entry name" value="N-reg_PII/ATP_PRibTrfase_C"/>
</dbReference>
<dbReference type="SUPFAM" id="SSF111352">
    <property type="entry name" value="Ammonium transporter"/>
    <property type="match status" value="1"/>
</dbReference>